<protein>
    <submittedName>
        <fullName evidence="1">Uncharacterized protein</fullName>
    </submittedName>
</protein>
<dbReference type="KEGG" id="sniv:SFSGTM_03850"/>
<dbReference type="AlphaFoldDB" id="A0A809SC61"/>
<name>A0A809SC61_9PROT</name>
<sequence>MIPVASAAATSRFYVAEMITHNFIFKGVGRQKEEARAVLLEAWTAHRTALLAQYPERTDSIPAADKMEDHFRIYYLEFDMDAGYRGNDRLV</sequence>
<evidence type="ECO:0000313" key="1">
    <source>
        <dbReference type="EMBL" id="BBO99676.1"/>
    </source>
</evidence>
<proteinExistence type="predicted"/>
<dbReference type="RefSeq" id="WP_162083694.1">
    <property type="nucleotide sequence ID" value="NZ_AP021881.1"/>
</dbReference>
<evidence type="ECO:0000313" key="2">
    <source>
        <dbReference type="Proteomes" id="UP000463939"/>
    </source>
</evidence>
<accession>A0A809SC61</accession>
<dbReference type="Proteomes" id="UP000463939">
    <property type="component" value="Chromosome"/>
</dbReference>
<organism evidence="1 2">
    <name type="scientific">Sulfuriferula nivalis</name>
    <dbReference type="NCBI Taxonomy" id="2675298"/>
    <lineage>
        <taxon>Bacteria</taxon>
        <taxon>Pseudomonadati</taxon>
        <taxon>Pseudomonadota</taxon>
        <taxon>Betaproteobacteria</taxon>
        <taxon>Nitrosomonadales</taxon>
        <taxon>Sulfuricellaceae</taxon>
        <taxon>Sulfuriferula</taxon>
    </lineage>
</organism>
<gene>
    <name evidence="1" type="ORF">SFSGTM_03850</name>
</gene>
<keyword evidence="2" id="KW-1185">Reference proteome</keyword>
<reference evidence="2" key="1">
    <citation type="submission" date="2019-11" db="EMBL/GenBank/DDBJ databases">
        <title>Isolation and characterization of a novel species in the genus Sulfuriferula.</title>
        <authorList>
            <person name="Mochizuki J."/>
            <person name="Kojima H."/>
            <person name="Fukui M."/>
        </authorList>
    </citation>
    <scope>NUCLEOTIDE SEQUENCE [LARGE SCALE GENOMIC DNA]</scope>
    <source>
        <strain evidence="2">SGTM</strain>
    </source>
</reference>
<dbReference type="EMBL" id="AP021881">
    <property type="protein sequence ID" value="BBO99676.1"/>
    <property type="molecule type" value="Genomic_DNA"/>
</dbReference>